<evidence type="ECO:0000313" key="14">
    <source>
        <dbReference type="RefSeq" id="XP_034243010.1"/>
    </source>
</evidence>
<evidence type="ECO:0000256" key="4">
    <source>
        <dbReference type="ARBA" id="ARBA00022692"/>
    </source>
</evidence>
<reference evidence="14 15" key="1">
    <citation type="submission" date="2025-04" db="UniProtKB">
        <authorList>
            <consortium name="RefSeq"/>
        </authorList>
    </citation>
    <scope>IDENTIFICATION</scope>
    <source>
        <tissue evidence="14 15">Total insect</tissue>
    </source>
</reference>
<dbReference type="EC" id="1.2.1.84" evidence="10"/>
<evidence type="ECO:0000256" key="8">
    <source>
        <dbReference type="ARBA" id="ARBA00023136"/>
    </source>
</evidence>
<comment type="catalytic activity">
    <reaction evidence="9 10">
        <text>a long-chain fatty acyl-CoA + 2 NADPH + 2 H(+) = a long-chain primary fatty alcohol + 2 NADP(+) + CoA</text>
        <dbReference type="Rhea" id="RHEA:52716"/>
        <dbReference type="ChEBI" id="CHEBI:15378"/>
        <dbReference type="ChEBI" id="CHEBI:57287"/>
        <dbReference type="ChEBI" id="CHEBI:57783"/>
        <dbReference type="ChEBI" id="CHEBI:58349"/>
        <dbReference type="ChEBI" id="CHEBI:77396"/>
        <dbReference type="ChEBI" id="CHEBI:83139"/>
        <dbReference type="EC" id="1.2.1.84"/>
    </reaction>
</comment>
<keyword evidence="8 10" id="KW-0472">Membrane</keyword>
<evidence type="ECO:0000256" key="7">
    <source>
        <dbReference type="ARBA" id="ARBA00023098"/>
    </source>
</evidence>
<keyword evidence="4 10" id="KW-0812">Transmembrane</keyword>
<dbReference type="GO" id="GO:0102965">
    <property type="term" value="F:alcohol-forming long-chain fatty acyl-CoA reductase activity"/>
    <property type="evidence" value="ECO:0007669"/>
    <property type="project" value="UniProtKB-EC"/>
</dbReference>
<feature type="transmembrane region" description="Helical" evidence="10">
    <location>
        <begin position="355"/>
        <end position="377"/>
    </location>
</feature>
<evidence type="ECO:0000256" key="3">
    <source>
        <dbReference type="ARBA" id="ARBA00022516"/>
    </source>
</evidence>
<evidence type="ECO:0000256" key="1">
    <source>
        <dbReference type="ARBA" id="ARBA00004141"/>
    </source>
</evidence>
<keyword evidence="7 10" id="KW-0443">Lipid metabolism</keyword>
<keyword evidence="5 10" id="KW-0521">NADP</keyword>
<organism evidence="15">
    <name type="scientific">Thrips palmi</name>
    <name type="common">Melon thrips</name>
    <dbReference type="NCBI Taxonomy" id="161013"/>
    <lineage>
        <taxon>Eukaryota</taxon>
        <taxon>Metazoa</taxon>
        <taxon>Ecdysozoa</taxon>
        <taxon>Arthropoda</taxon>
        <taxon>Hexapoda</taxon>
        <taxon>Insecta</taxon>
        <taxon>Pterygota</taxon>
        <taxon>Neoptera</taxon>
        <taxon>Paraneoptera</taxon>
        <taxon>Thysanoptera</taxon>
        <taxon>Terebrantia</taxon>
        <taxon>Thripoidea</taxon>
        <taxon>Thripidae</taxon>
        <taxon>Thrips</taxon>
    </lineage>
</organism>
<comment type="similarity">
    <text evidence="2 10">Belongs to the fatty acyl-CoA reductase family.</text>
</comment>
<dbReference type="KEGG" id="tpal:117646278"/>
<proteinExistence type="inferred from homology"/>
<dbReference type="RefSeq" id="XP_034243011.1">
    <property type="nucleotide sequence ID" value="XM_034387120.1"/>
</dbReference>
<dbReference type="GeneID" id="117646278"/>
<dbReference type="OrthoDB" id="429813at2759"/>
<dbReference type="InterPro" id="IPR013120">
    <property type="entry name" value="FAR_NAD-bd"/>
</dbReference>
<dbReference type="GO" id="GO:0080019">
    <property type="term" value="F:alcohol-forming very long-chain fatty acyl-CoA reductase activity"/>
    <property type="evidence" value="ECO:0007669"/>
    <property type="project" value="InterPro"/>
</dbReference>
<dbReference type="PANTHER" id="PTHR11011:SF12">
    <property type="entry name" value="FATTY ACYL-COA REDUCTASE"/>
    <property type="match status" value="1"/>
</dbReference>
<protein>
    <recommendedName>
        <fullName evidence="10">Fatty acyl-CoA reductase</fullName>
        <ecNumber evidence="10">1.2.1.84</ecNumber>
    </recommendedName>
</protein>
<comment type="subcellular location">
    <subcellularLocation>
        <location evidence="1">Membrane</location>
        <topology evidence="1">Multi-pass membrane protein</topology>
    </subcellularLocation>
</comment>
<dbReference type="Pfam" id="PF07993">
    <property type="entry name" value="NAD_binding_4"/>
    <property type="match status" value="1"/>
</dbReference>
<evidence type="ECO:0000256" key="2">
    <source>
        <dbReference type="ARBA" id="ARBA00005928"/>
    </source>
</evidence>
<keyword evidence="13" id="KW-1185">Reference proteome</keyword>
<evidence type="ECO:0000259" key="12">
    <source>
        <dbReference type="Pfam" id="PF07993"/>
    </source>
</evidence>
<feature type="domain" description="Thioester reductase (TE)" evidence="12">
    <location>
        <begin position="17"/>
        <end position="287"/>
    </location>
</feature>
<dbReference type="Pfam" id="PF03015">
    <property type="entry name" value="Sterile"/>
    <property type="match status" value="1"/>
</dbReference>
<evidence type="ECO:0000313" key="15">
    <source>
        <dbReference type="RefSeq" id="XP_034243011.1"/>
    </source>
</evidence>
<keyword evidence="10" id="KW-0560">Oxidoreductase</keyword>
<dbReference type="InterPro" id="IPR026055">
    <property type="entry name" value="FAR"/>
</dbReference>
<evidence type="ECO:0000256" key="6">
    <source>
        <dbReference type="ARBA" id="ARBA00022989"/>
    </source>
</evidence>
<evidence type="ECO:0000259" key="11">
    <source>
        <dbReference type="Pfam" id="PF03015"/>
    </source>
</evidence>
<dbReference type="Gene3D" id="3.40.50.720">
    <property type="entry name" value="NAD(P)-binding Rossmann-like Domain"/>
    <property type="match status" value="1"/>
</dbReference>
<evidence type="ECO:0000256" key="5">
    <source>
        <dbReference type="ARBA" id="ARBA00022857"/>
    </source>
</evidence>
<dbReference type="InterPro" id="IPR036291">
    <property type="entry name" value="NAD(P)-bd_dom_sf"/>
</dbReference>
<dbReference type="GO" id="GO:0005777">
    <property type="term" value="C:peroxisome"/>
    <property type="evidence" value="ECO:0007669"/>
    <property type="project" value="TreeGrafter"/>
</dbReference>
<dbReference type="CDD" id="cd05236">
    <property type="entry name" value="FAR-N_SDR_e"/>
    <property type="match status" value="1"/>
</dbReference>
<keyword evidence="6 10" id="KW-1133">Transmembrane helix</keyword>
<dbReference type="RefSeq" id="XP_034243010.1">
    <property type="nucleotide sequence ID" value="XM_034387119.1"/>
</dbReference>
<feature type="domain" description="Fatty acyl-CoA reductase C-terminal" evidence="11">
    <location>
        <begin position="360"/>
        <end position="453"/>
    </location>
</feature>
<dbReference type="CDD" id="cd09071">
    <property type="entry name" value="FAR_C"/>
    <property type="match status" value="1"/>
</dbReference>
<accession>A0A6P8Z079</accession>
<dbReference type="GO" id="GO:0035336">
    <property type="term" value="P:long-chain fatty-acyl-CoA metabolic process"/>
    <property type="evidence" value="ECO:0007669"/>
    <property type="project" value="TreeGrafter"/>
</dbReference>
<evidence type="ECO:0000256" key="10">
    <source>
        <dbReference type="RuleBase" id="RU363097"/>
    </source>
</evidence>
<evidence type="ECO:0000256" key="9">
    <source>
        <dbReference type="ARBA" id="ARBA00052530"/>
    </source>
</evidence>
<dbReference type="PANTHER" id="PTHR11011">
    <property type="entry name" value="MALE STERILITY PROTEIN 2-RELATED"/>
    <property type="match status" value="1"/>
</dbReference>
<dbReference type="InterPro" id="IPR033640">
    <property type="entry name" value="FAR_C"/>
</dbReference>
<sequence length="513" mass="58148">MADPGIPEFFEGRDVLVTGATGFMGKVLVEKLLRCCPGVRTIYILVRAKRGVAPNARLEAFSKIALFEPLLKQNPKALQKVVPLEGQVNAVNMGLSEKDQQLIVDTVSVVFHLAASLDWRSSLKRAVTDNTVGTRNVMDFCSRIRNLTALAYTSTAFCQCEEDVLEERTYKPRVDPEIVLELCEKLDEEALQAMTPGLLGRHPNCYTFTKALSEAIVADYGSKMPICIIRPGIVVPALKDPFPGWVDSLNGPMGVLVASGKGVLRSMMCNEKYAAEVIPVDICINLIIAAVHKRFQQPKIMSDMPVYNACTGTQDRTTWREVLQLGHKKLIKYPFEWAIWYPDGNIRTNWYTHTLIVFFFQTLPAYFIDFIFLCLFMERFMVRVQSKINSGNELLAFFTMREWKFPNDNGWSLWKGLNPRDQETFFINNVLPVDKDAYLDSCVFGARTYCMKEPVSSLKACRRRIKVQYVVHRACVALFYMWCVYIAVRVLSWLAGDSVKGLMAESVDDRLSL</sequence>
<comment type="function">
    <text evidence="10">Catalyzes the reduction of fatty acyl-CoA to fatty alcohols.</text>
</comment>
<dbReference type="Proteomes" id="UP000515158">
    <property type="component" value="Unplaced"/>
</dbReference>
<dbReference type="SUPFAM" id="SSF51735">
    <property type="entry name" value="NAD(P)-binding Rossmann-fold domains"/>
    <property type="match status" value="1"/>
</dbReference>
<gene>
    <name evidence="14 15" type="primary">LOC117646278</name>
</gene>
<dbReference type="FunFam" id="3.40.50.720:FF:000143">
    <property type="entry name" value="Fatty acyl-CoA reductase"/>
    <property type="match status" value="1"/>
</dbReference>
<dbReference type="AlphaFoldDB" id="A0A6P8Z079"/>
<evidence type="ECO:0000313" key="13">
    <source>
        <dbReference type="Proteomes" id="UP000515158"/>
    </source>
</evidence>
<feature type="transmembrane region" description="Helical" evidence="10">
    <location>
        <begin position="469"/>
        <end position="488"/>
    </location>
</feature>
<keyword evidence="3 10" id="KW-0444">Lipid biosynthesis</keyword>
<dbReference type="GO" id="GO:0016020">
    <property type="term" value="C:membrane"/>
    <property type="evidence" value="ECO:0007669"/>
    <property type="project" value="UniProtKB-SubCell"/>
</dbReference>
<name>A0A6P8Z079_THRPL</name>